<dbReference type="EMBL" id="JAHWXT010000005">
    <property type="protein sequence ID" value="MCF0265653.1"/>
    <property type="molecule type" value="Genomic_DNA"/>
</dbReference>
<dbReference type="Proteomes" id="UP000887320">
    <property type="component" value="Unassembled WGS sequence"/>
</dbReference>
<dbReference type="Pfam" id="PF13018">
    <property type="entry name" value="ESPR"/>
    <property type="match status" value="1"/>
</dbReference>
<dbReference type="SMART" id="SM00912">
    <property type="entry name" value="Haemagg_act"/>
    <property type="match status" value="1"/>
</dbReference>
<feature type="domain" description="Filamentous haemagglutinin FhaB/tRNA nuclease CdiA-like TPS" evidence="1">
    <location>
        <begin position="100"/>
        <end position="219"/>
    </location>
</feature>
<dbReference type="NCBIfam" id="TIGR01901">
    <property type="entry name" value="adhes_NPXG"/>
    <property type="match status" value="1"/>
</dbReference>
<dbReference type="InterPro" id="IPR006915">
    <property type="entry name" value="DUF637_hemagglutn_put"/>
</dbReference>
<dbReference type="InterPro" id="IPR008638">
    <property type="entry name" value="FhaB/CdiA-like_TPS"/>
</dbReference>
<accession>A0A8X8GIE1</accession>
<dbReference type="SUPFAM" id="SSF51126">
    <property type="entry name" value="Pectin lyase-like"/>
    <property type="match status" value="1"/>
</dbReference>
<gene>
    <name evidence="2" type="ORF">KW868_14475</name>
</gene>
<name>A0A8X8GIE1_ACIGI</name>
<dbReference type="Gene3D" id="2.160.20.10">
    <property type="entry name" value="Single-stranded right-handed beta-helix, Pectin lyase-like"/>
    <property type="match status" value="1"/>
</dbReference>
<protein>
    <submittedName>
        <fullName evidence="2">DUF637 domain-containing protein</fullName>
    </submittedName>
</protein>
<proteinExistence type="predicted"/>
<dbReference type="InterPro" id="IPR011050">
    <property type="entry name" value="Pectin_lyase_fold/virulence"/>
</dbReference>
<reference evidence="2" key="1">
    <citation type="submission" date="2021-07" db="EMBL/GenBank/DDBJ databases">
        <authorList>
            <person name="Fernandez M."/>
            <person name="Pereira P."/>
            <person name="Torres Tejerizo G.A."/>
            <person name="Gonzalez P."/>
            <person name="Agostini E."/>
        </authorList>
    </citation>
    <scope>NUCLEOTIDE SEQUENCE</scope>
    <source>
        <strain evidence="2">SFC 500-1A</strain>
    </source>
</reference>
<evidence type="ECO:0000313" key="3">
    <source>
        <dbReference type="Proteomes" id="UP000887320"/>
    </source>
</evidence>
<dbReference type="RefSeq" id="WP_234623751.1">
    <property type="nucleotide sequence ID" value="NZ_JAHWXT010000005.1"/>
</dbReference>
<dbReference type="Pfam" id="PF04830">
    <property type="entry name" value="DUF637"/>
    <property type="match status" value="1"/>
</dbReference>
<sequence length="2113" mass="222503">MNKNRYRIIFSKAKNMFIAVAENIKSQSKATGQSTYSTPIAESVNTQDSKSFHQLWQVKSIVASMSLFMAFSPVYAQMQADPNAAASQRASIGVGKNQQGQNVPVVNIQTPKNGVSHNVYNQFDVLQPGVVLNNSRNGAGSVIVGQVGANPYLQTGEARVILNEVNSSAASQFRGNLEIAGQRADVIIANPSGINIQGGGFINANKAIFTTGKPQLNADGSIKQFVVNQGKVNVNSTANNLGLGGNNNNADYVDIYAKAVELNAQVHANQALQVITGSNTISEDLTSITPNQANSTTPTFALDVKALGGMYSNNIFIIGTDKGLGVSNAGTIQSPQSLVITSAGKIENTGTMKNTNPQGSLLSISTGDGADIVSSGAMLSNGNLFLESGQNITLDRARLEKLGTENPNIISVKAKGDVNLLNSTNVQNFSESENLYIDASNINLGNDINLGVNGSIFLEAKQNLKADAVRNISATHDVNLTAGDLLTLKNTPVWANSGNINLATSKAGSNLSLTSTRLNAEKDVNIYGANSVSINNLGLDKVGQTTKTKNFNVNAQGNLTWQNAGTTLPTFTGKLDLRSNGKLDILGSQFIANEGINLLGKELLLNSQLKTNKDINLTASENNVNLNLGTNLSAGTDINVSALKGNINTKNLKAVSEAGKASFIAYGDTNLQSDSNSVSTQVNAKKGITIASIGTGDVNIKLAELSSTEGGVKVQSDKKIDINNTNINAKGNVEIFANHNLVFSGVNSNSNSHTAINGSRIFFNSSPDGLGVSPLFLDNSTSQFKSDGLLSVTSKDGSIFAQNLKLTGGATLIESGYFVDKKSVELNAIGSQLLRSDAKLNSLDGDLSLQIDNGLRIDPKSIKLNATGDIDLISKNGATTLVGYGGANGQGSEEVVNLTTANGGITLEGEFVILEGAKLNAKKDIKIVANRDQITINGIKNKVSNYVSTKHINDANAEKALLQESLRVIQADTDYKSLISKRDNVIPGSTVNSSLRSLNEIKERLEKKYPIKININMQVASSRTKKIKIEINNEIEQRVSDLDKLVTFLNAGVYGDEHVAAVLTSESGNINLTSARGVSISGSELASKTGLIDIEAQGLLYDPYKITTQQPNGKPQQINASIVIDGTVDLFEKGNPNDGRYTYASKVNPTILNASKGVNIRTTGKANGNNLVLQGTGITSQNGDVKIESFKNILFDAALEQSYDKSGSQQIKRSWLGLKKKYINTKTVSENIGAASVDIQAKNISIESKEINNPNNSIDIYSGKLDATGNISIRSGGNINFYTVNRSSSTISDITKESSFAGIKYNDSKTNSSRSQISQIPVTLTADYIGVKSGFDTRLVGTEFNYLSGAQIESGGKTFIDPAITKIEDIVQKQKKSIVWQSMQDKGSVTETGTLPSFNGPTPPVFKADGGITVQIPVGERDQNKVQIRDEILRLANQPGNQYLKDFVNRNDVDWNKIILAQKGWDYKSQGLTGAAAAIIVIIVAIVTYGAGTAVAAGTAAGGTAAGGTTVGLGASMIGTAGITTTTTAGVTTIGVSTLGTMANAAVASIATQTSISLINNGGDVAATFKELGSKEYIKSLATSVVTAGVIDKLGGTNLMSQLKGTGITDRVATNLINSTASALVNSGINGGSLSDNLQTALLTGFADAIQGFTAENISGLQKGTNLDIDYIVHKVAHAAAGCVAGAIQKDCEAGALGASLGEIFAQAITGDKFTYTDQELIKIKNISKVFAASVAAAGGYDVNIAANSAENALTNNWLGTQQKFQKDLEYAKANSLGDVAVYVKYGSLDSVQDKLTKAGFAAGVVYSAGSDAKGVVEAILSPVDTFNGLKSIITDPEVRAQLSDSAFASLNTKMQRIDNNLKTGGLSQASQVGYDLGTLTWEAAGLLVLVKGAATATAKLGTVGVKITQTTATAAKNAATYNMPVLTGMSAVQSKKIIKAIQVPTLFRKFNDVVLDPKLPDPVAGYDYKPPVLTNGTSKNQYSQVNGYKTELYLANDVANLPNQVVLKYGAKGHGSDIISVDVSNGSVYLWDAKYRSGKVNLKEASTTFTSPSAFANVKKEALDYIQKSNLSSDVKILALNNINSGTFTTYTVAAGNVKNSVIYRCVKGVCN</sequence>
<evidence type="ECO:0000313" key="2">
    <source>
        <dbReference type="EMBL" id="MCF0265653.1"/>
    </source>
</evidence>
<dbReference type="InterPro" id="IPR012334">
    <property type="entry name" value="Pectin_lyas_fold"/>
</dbReference>
<dbReference type="Pfam" id="PF05860">
    <property type="entry name" value="TPS"/>
    <property type="match status" value="1"/>
</dbReference>
<dbReference type="InterPro" id="IPR024973">
    <property type="entry name" value="ESPR"/>
</dbReference>
<organism evidence="2 3">
    <name type="scientific">Acinetobacter guillouiae</name>
    <name type="common">Acinetobacter genomosp. 11</name>
    <dbReference type="NCBI Taxonomy" id="106649"/>
    <lineage>
        <taxon>Bacteria</taxon>
        <taxon>Pseudomonadati</taxon>
        <taxon>Pseudomonadota</taxon>
        <taxon>Gammaproteobacteria</taxon>
        <taxon>Moraxellales</taxon>
        <taxon>Moraxellaceae</taxon>
        <taxon>Acinetobacter</taxon>
    </lineage>
</organism>
<comment type="caution">
    <text evidence="2">The sequence shown here is derived from an EMBL/GenBank/DDBJ whole genome shotgun (WGS) entry which is preliminary data.</text>
</comment>
<evidence type="ECO:0000259" key="1">
    <source>
        <dbReference type="SMART" id="SM00912"/>
    </source>
</evidence>